<evidence type="ECO:0008006" key="3">
    <source>
        <dbReference type="Google" id="ProtNLM"/>
    </source>
</evidence>
<reference evidence="1 2" key="1">
    <citation type="journal article" date="2012" name="Appl. Environ. Microbiol.">
        <title>Genome Sequence of Thermotolerant Bacillus methanolicus: Features and Regulation Related to Methylotrophy and Production of L-Lysine and L-Glutamate from Methanol.</title>
        <authorList>
            <person name="Heggeset T.M."/>
            <person name="Krog A."/>
            <person name="Balzer S."/>
            <person name="Wentzel A."/>
            <person name="Ellingsen T.E."/>
            <person name="Brautaset T."/>
        </authorList>
    </citation>
    <scope>NUCLEOTIDE SEQUENCE [LARGE SCALE GENOMIC DNA]</scope>
    <source>
        <strain evidence="1 2">PB1</strain>
    </source>
</reference>
<dbReference type="STRING" id="997296.PB1_00040"/>
<keyword evidence="2" id="KW-1185">Reference proteome</keyword>
<dbReference type="NCBIfam" id="TIGR04540">
    <property type="entry name" value="CLB_0814_fam"/>
    <property type="match status" value="1"/>
</dbReference>
<gene>
    <name evidence="1" type="ORF">PB1_00040</name>
</gene>
<protein>
    <recommendedName>
        <fullName evidence="3">Glycosyl transferase</fullName>
    </recommendedName>
</protein>
<name>I3E470_BACMT</name>
<dbReference type="RefSeq" id="WP_003349954.1">
    <property type="nucleotide sequence ID" value="NZ_AFEU01000001.1"/>
</dbReference>
<accession>I3E470</accession>
<dbReference type="Proteomes" id="UP000010523">
    <property type="component" value="Unassembled WGS sequence"/>
</dbReference>
<dbReference type="InterPro" id="IPR030902">
    <property type="entry name" value="CLB_0814_fam"/>
</dbReference>
<dbReference type="AlphaFoldDB" id="I3E470"/>
<evidence type="ECO:0000313" key="1">
    <source>
        <dbReference type="EMBL" id="EIJ81291.1"/>
    </source>
</evidence>
<proteinExistence type="predicted"/>
<evidence type="ECO:0000313" key="2">
    <source>
        <dbReference type="Proteomes" id="UP000010523"/>
    </source>
</evidence>
<dbReference type="EMBL" id="AFEU01000001">
    <property type="protein sequence ID" value="EIJ81291.1"/>
    <property type="molecule type" value="Genomic_DNA"/>
</dbReference>
<organism evidence="1 2">
    <name type="scientific">Bacillus methanolicus PB1</name>
    <dbReference type="NCBI Taxonomy" id="997296"/>
    <lineage>
        <taxon>Bacteria</taxon>
        <taxon>Bacillati</taxon>
        <taxon>Bacillota</taxon>
        <taxon>Bacilli</taxon>
        <taxon>Bacillales</taxon>
        <taxon>Bacillaceae</taxon>
        <taxon>Bacillus</taxon>
    </lineage>
</organism>
<dbReference type="PATRIC" id="fig|997296.3.peg.34"/>
<sequence>MLNKNINIKVILLQLKMFYRTQRDLATAINKTVDAYWNDEIEEKQLVKTIRALHKNNPNKLLKEEKFTTVIQQHCGKRRLEVVKRILDINW</sequence>
<comment type="caution">
    <text evidence="1">The sequence shown here is derived from an EMBL/GenBank/DDBJ whole genome shotgun (WGS) entry which is preliminary data.</text>
</comment>
<dbReference type="eggNOG" id="ENOG50330I5">
    <property type="taxonomic scope" value="Bacteria"/>
</dbReference>